<dbReference type="Proteomes" id="UP000008810">
    <property type="component" value="Chromosome 5"/>
</dbReference>
<feature type="transmembrane region" description="Helical" evidence="1">
    <location>
        <begin position="180"/>
        <end position="200"/>
    </location>
</feature>
<dbReference type="EMBL" id="CM000884">
    <property type="protein sequence ID" value="KQJ84803.1"/>
    <property type="molecule type" value="Genomic_DNA"/>
</dbReference>
<dbReference type="AlphaFoldDB" id="I1J284"/>
<keyword evidence="4" id="KW-1185">Reference proteome</keyword>
<feature type="transmembrane region" description="Helical" evidence="1">
    <location>
        <begin position="88"/>
        <end position="114"/>
    </location>
</feature>
<protein>
    <submittedName>
        <fullName evidence="2 3">Uncharacterized protein</fullName>
    </submittedName>
</protein>
<dbReference type="Gramene" id="KQJ84803">
    <property type="protein sequence ID" value="KQJ84803"/>
    <property type="gene ID" value="BRADI_5g22950v3"/>
</dbReference>
<accession>I1J284</accession>
<reference evidence="3" key="3">
    <citation type="submission" date="2018-08" db="UniProtKB">
        <authorList>
            <consortium name="EnsemblPlants"/>
        </authorList>
    </citation>
    <scope>IDENTIFICATION</scope>
    <source>
        <strain evidence="3">cv. Bd21</strain>
    </source>
</reference>
<feature type="transmembrane region" description="Helical" evidence="1">
    <location>
        <begin position="146"/>
        <end position="168"/>
    </location>
</feature>
<dbReference type="OMA" id="YNECKRS"/>
<dbReference type="KEGG" id="bdi:100837954"/>
<feature type="transmembrane region" description="Helical" evidence="1">
    <location>
        <begin position="29"/>
        <end position="50"/>
    </location>
</feature>
<organism evidence="2">
    <name type="scientific">Brachypodium distachyon</name>
    <name type="common">Purple false brome</name>
    <name type="synonym">Trachynia distachya</name>
    <dbReference type="NCBI Taxonomy" id="15368"/>
    <lineage>
        <taxon>Eukaryota</taxon>
        <taxon>Viridiplantae</taxon>
        <taxon>Streptophyta</taxon>
        <taxon>Embryophyta</taxon>
        <taxon>Tracheophyta</taxon>
        <taxon>Spermatophyta</taxon>
        <taxon>Magnoliopsida</taxon>
        <taxon>Liliopsida</taxon>
        <taxon>Poales</taxon>
        <taxon>Poaceae</taxon>
        <taxon>BOP clade</taxon>
        <taxon>Pooideae</taxon>
        <taxon>Stipodae</taxon>
        <taxon>Brachypodieae</taxon>
        <taxon>Brachypodium</taxon>
    </lineage>
</organism>
<keyword evidence="1" id="KW-0812">Transmembrane</keyword>
<keyword evidence="1" id="KW-0472">Membrane</keyword>
<dbReference type="HOGENOM" id="CLU_056842_0_0_1"/>
<name>I1J284_BRADI</name>
<dbReference type="RefSeq" id="XP_003580623.1">
    <property type="nucleotide sequence ID" value="XM_003580575.4"/>
</dbReference>
<feature type="transmembrane region" description="Helical" evidence="1">
    <location>
        <begin position="273"/>
        <end position="299"/>
    </location>
</feature>
<dbReference type="PANTHER" id="PTHR34483:SF7">
    <property type="entry name" value="TRANSMEMBRANE PROTEIN"/>
    <property type="match status" value="1"/>
</dbReference>
<evidence type="ECO:0000256" key="1">
    <source>
        <dbReference type="SAM" id="Phobius"/>
    </source>
</evidence>
<gene>
    <name evidence="3" type="primary">LOC100837954</name>
    <name evidence="2" type="ORF">BRADI_5g22950v3</name>
</gene>
<sequence length="324" mass="34589">MAAKRASSSCFTFLKEALLLPTRNPKLFIPVFLILFVTSLVTALINVLCIQPLTADIGRLAVEMKNTDPSSAEYARIFEELRRDTMEVVAASAVLLLVALPVAFAKQIIAFFAASTTFSGDRYSLAELLRALATKGGALSIKGPSITIAVATLLEISGMAVLAALFSATMMIGRNSSRSGVISAIHGLLFVLAFIAFLYLNVVALVGVAASVADGGGDCRGVRALRRAWRLMTTVRRKEGFVLVLAACLLPTTASPLNGLAMVYVKKNMAMGLCLLSVYVLLSCAFQLFSMAAATVYYYRAMESKEETLAAGDYVKIPSGETNV</sequence>
<dbReference type="EnsemblPlants" id="KQJ84803">
    <property type="protein sequence ID" value="KQJ84803"/>
    <property type="gene ID" value="BRADI_5g22950v3"/>
</dbReference>
<evidence type="ECO:0000313" key="4">
    <source>
        <dbReference type="Proteomes" id="UP000008810"/>
    </source>
</evidence>
<feature type="transmembrane region" description="Helical" evidence="1">
    <location>
        <begin position="240"/>
        <end position="261"/>
    </location>
</feature>
<dbReference type="PANTHER" id="PTHR34483">
    <property type="entry name" value="OS09G0129800 PROTEIN"/>
    <property type="match status" value="1"/>
</dbReference>
<reference evidence="2 3" key="1">
    <citation type="journal article" date="2010" name="Nature">
        <title>Genome sequencing and analysis of the model grass Brachypodium distachyon.</title>
        <authorList>
            <consortium name="International Brachypodium Initiative"/>
        </authorList>
    </citation>
    <scope>NUCLEOTIDE SEQUENCE [LARGE SCALE GENOMIC DNA]</scope>
    <source>
        <strain evidence="2">Bd21</strain>
        <strain evidence="3">cv. Bd21</strain>
    </source>
</reference>
<dbReference type="OrthoDB" id="644125at2759"/>
<dbReference type="GeneID" id="100837954"/>
<dbReference type="eggNOG" id="ENOG502R5NC">
    <property type="taxonomic scope" value="Eukaryota"/>
</dbReference>
<keyword evidence="1" id="KW-1133">Transmembrane helix</keyword>
<evidence type="ECO:0000313" key="2">
    <source>
        <dbReference type="EMBL" id="KQJ84803.1"/>
    </source>
</evidence>
<reference evidence="2" key="2">
    <citation type="submission" date="2017-06" db="EMBL/GenBank/DDBJ databases">
        <title>WGS assembly of Brachypodium distachyon.</title>
        <authorList>
            <consortium name="The International Brachypodium Initiative"/>
            <person name="Lucas S."/>
            <person name="Harmon-Smith M."/>
            <person name="Lail K."/>
            <person name="Tice H."/>
            <person name="Grimwood J."/>
            <person name="Bruce D."/>
            <person name="Barry K."/>
            <person name="Shu S."/>
            <person name="Lindquist E."/>
            <person name="Wang M."/>
            <person name="Pitluck S."/>
            <person name="Vogel J.P."/>
            <person name="Garvin D.F."/>
            <person name="Mockler T.C."/>
            <person name="Schmutz J."/>
            <person name="Rokhsar D."/>
            <person name="Bevan M.W."/>
        </authorList>
    </citation>
    <scope>NUCLEOTIDE SEQUENCE</scope>
    <source>
        <strain evidence="2">Bd21</strain>
    </source>
</reference>
<proteinExistence type="predicted"/>
<evidence type="ECO:0000313" key="3">
    <source>
        <dbReference type="EnsemblPlants" id="KQJ84803"/>
    </source>
</evidence>